<dbReference type="OrthoDB" id="4002702at2759"/>
<gene>
    <name evidence="2" type="ORF">CANVERA_P1407</name>
</gene>
<proteinExistence type="predicted"/>
<dbReference type="Proteomes" id="UP001152885">
    <property type="component" value="Unassembled WGS sequence"/>
</dbReference>
<keyword evidence="1" id="KW-0812">Transmembrane</keyword>
<protein>
    <submittedName>
        <fullName evidence="2">Uncharacterized protein</fullName>
    </submittedName>
</protein>
<evidence type="ECO:0000313" key="3">
    <source>
        <dbReference type="Proteomes" id="UP001152885"/>
    </source>
</evidence>
<evidence type="ECO:0000256" key="1">
    <source>
        <dbReference type="SAM" id="Phobius"/>
    </source>
</evidence>
<reference evidence="2" key="1">
    <citation type="submission" date="2022-12" db="EMBL/GenBank/DDBJ databases">
        <authorList>
            <person name="Brejova B."/>
        </authorList>
    </citation>
    <scope>NUCLEOTIDE SEQUENCE</scope>
</reference>
<keyword evidence="3" id="KW-1185">Reference proteome</keyword>
<feature type="transmembrane region" description="Helical" evidence="1">
    <location>
        <begin position="31"/>
        <end position="49"/>
    </location>
</feature>
<sequence length="80" mass="9374">MRPSIIRAQQQALKNMIVPQYKYYIKRIPQVGIWFGSLMAFLTWPHLWAEVSNVMNNAPGNRGLFYVTREEMLGGDKHKH</sequence>
<dbReference type="AlphaFoldDB" id="A0A9W4XC68"/>
<keyword evidence="1" id="KW-0472">Membrane</keyword>
<name>A0A9W4XC68_9ASCO</name>
<keyword evidence="1" id="KW-1133">Transmembrane helix</keyword>
<dbReference type="EMBL" id="CANTUO010000001">
    <property type="protein sequence ID" value="CAI5756890.1"/>
    <property type="molecule type" value="Genomic_DNA"/>
</dbReference>
<comment type="caution">
    <text evidence="2">The sequence shown here is derived from an EMBL/GenBank/DDBJ whole genome shotgun (WGS) entry which is preliminary data.</text>
</comment>
<evidence type="ECO:0000313" key="2">
    <source>
        <dbReference type="EMBL" id="CAI5756890.1"/>
    </source>
</evidence>
<accession>A0A9W4XC68</accession>
<organism evidence="2 3">
    <name type="scientific">Candida verbasci</name>
    <dbReference type="NCBI Taxonomy" id="1227364"/>
    <lineage>
        <taxon>Eukaryota</taxon>
        <taxon>Fungi</taxon>
        <taxon>Dikarya</taxon>
        <taxon>Ascomycota</taxon>
        <taxon>Saccharomycotina</taxon>
        <taxon>Pichiomycetes</taxon>
        <taxon>Debaryomycetaceae</taxon>
        <taxon>Candida/Lodderomyces clade</taxon>
        <taxon>Candida</taxon>
    </lineage>
</organism>